<feature type="compositionally biased region" description="Pro residues" evidence="1">
    <location>
        <begin position="1317"/>
        <end position="1330"/>
    </location>
</feature>
<dbReference type="PROSITE" id="PS00028">
    <property type="entry name" value="ZINC_FINGER_C2H2_1"/>
    <property type="match status" value="1"/>
</dbReference>
<evidence type="ECO:0000256" key="1">
    <source>
        <dbReference type="SAM" id="MobiDB-lite"/>
    </source>
</evidence>
<feature type="compositionally biased region" description="Low complexity" evidence="1">
    <location>
        <begin position="287"/>
        <end position="314"/>
    </location>
</feature>
<gene>
    <name evidence="3" type="ORF">PoB_005106700</name>
</gene>
<feature type="compositionally biased region" description="Basic residues" evidence="1">
    <location>
        <begin position="490"/>
        <end position="499"/>
    </location>
</feature>
<dbReference type="InterPro" id="IPR013087">
    <property type="entry name" value="Znf_C2H2_type"/>
</dbReference>
<feature type="region of interest" description="Disordered" evidence="1">
    <location>
        <begin position="564"/>
        <end position="657"/>
    </location>
</feature>
<feature type="compositionally biased region" description="Basic and acidic residues" evidence="1">
    <location>
        <begin position="158"/>
        <end position="207"/>
    </location>
</feature>
<feature type="compositionally biased region" description="Polar residues" evidence="1">
    <location>
        <begin position="261"/>
        <end position="275"/>
    </location>
</feature>
<feature type="region of interest" description="Disordered" evidence="1">
    <location>
        <begin position="698"/>
        <end position="738"/>
    </location>
</feature>
<feature type="compositionally biased region" description="Basic and acidic residues" evidence="1">
    <location>
        <begin position="952"/>
        <end position="962"/>
    </location>
</feature>
<accession>A0AAV4BZN3</accession>
<feature type="region of interest" description="Disordered" evidence="1">
    <location>
        <begin position="261"/>
        <end position="314"/>
    </location>
</feature>
<feature type="region of interest" description="Disordered" evidence="1">
    <location>
        <begin position="1018"/>
        <end position="1088"/>
    </location>
</feature>
<proteinExistence type="predicted"/>
<evidence type="ECO:0000313" key="4">
    <source>
        <dbReference type="Proteomes" id="UP000735302"/>
    </source>
</evidence>
<feature type="compositionally biased region" description="Acidic residues" evidence="1">
    <location>
        <begin position="145"/>
        <end position="157"/>
    </location>
</feature>
<feature type="region of interest" description="Disordered" evidence="1">
    <location>
        <begin position="1194"/>
        <end position="1280"/>
    </location>
</feature>
<feature type="region of interest" description="Disordered" evidence="1">
    <location>
        <begin position="1305"/>
        <end position="1330"/>
    </location>
</feature>
<feature type="non-terminal residue" evidence="3">
    <location>
        <position position="1"/>
    </location>
</feature>
<sequence>PGGCESPVSDFESRTPKGRGKRTSRNSAAASERLPEGRRLRKGRRGTVNSSSSFTAPPSPAKSEAGSGKRKVRGDPDSSTDRSGKRSRSCSRGGGAESPAPTPPASSDAYIVCPEPNCHKKYKHMNGLRYHRTHAHRKSSVTEDGKEDVECDDEEDDKIDKKERTPLSERAERMKAKEKQRLKEQKRGSDRDSKDSLDDDIPLKDLANKVATGARSLEATSGNKDKEDVGKSLDTNSLSSLTANNKIDPHVVLTKTTMHLRTESPSLSCINSTSTKTKETLDVPSMSSPIPLSSGAIAPSPSSSLPTSSSSNSALVSSVPFSSSSIGENGLNQLALSSNNNNSSNNSIPVMTTIKSPITSQVYQISPTGCLGGVTLVSAQTNPSLSLVSAQTFPLTTSTSPGPTTTSTTSILGMSLSAADRVEKQGNHAAGVGSGALRTLSNARPIAPAPMPGFQNVAGSSLKAIQPKPQTGAEYISSPSASLTDLSKDKVKKSKKKRLENKDSSSSSLKGHALNGSDASSRDLDRTTSNHVMKGPSNIPSSDTIDITDPLSTSDAAFRQRLAASPSPDVVGGGPGGGLRPSFLPVTPGNSDLRSAVNDDVHSPAYSDISDANDTGSPPQRESPEKKELSGSSLPIKKENQINGSPHIGPEGGPTSNSLSGHYGGMYYFGGPPGYLPHSLGPQSMSSPSIKKEIVGVDDVTANNADEGSDKKDGARQQQRSSQSPQQMPGGNNNPEMQQNNLYNYYAHIHGVPPAVMHYQYNMTSHPSTPLEHFHQVLAAQQDPLLRQHLIDQHQKQQQQHQQRLIQQQEAINSAASLGGPDASGKRTPSGAVLNNIPGLRPQNEGSSPFDKSMTVQAVDGSNEHKRFSASDDREQALRDKQHENHQILKENIELKSQMGQHQLLLDLQHQQQINYRIMKQQEQQKQPYHPQSQSDMVRAQIFHQQKQKIFDNQRPDMRKLPPELSNSSLGQQLQIKPEDLVSSDMIKKETRPDARFENAMLVDSKRLDIKEEITSASVLDSTKSSRPSSQSGIASGSMTGVLPSSSLSSLPPSLSMSTTPSPSLLNASTPTSLGASAPGPPPPGFPYSPYYTPPGAFRPMQLDPGHPMFRALDPQIIGYASTGHPTNFLQPPQLGYRLPHVDSEIKTPTLDGKVGLGGVALLDSTLDGKSAPGTQGLGVRPTTPLHKIHELQEKGRHPSPGIHSPAPQSKTPLSDGGKSGGESFSSSCSSIPQDKGSNITNSNNNNNNSTSSGSSGKDKQREYASSPPTQRHVHTHHHTHVVGGFPPLYPPDAYSAMFSPAAAAAAAASIGTAAHPFPPAQPPPPAPKS</sequence>
<feature type="compositionally biased region" description="Low complexity" evidence="1">
    <location>
        <begin position="1305"/>
        <end position="1316"/>
    </location>
</feature>
<evidence type="ECO:0000259" key="2">
    <source>
        <dbReference type="PROSITE" id="PS00028"/>
    </source>
</evidence>
<dbReference type="EMBL" id="BLXT01005617">
    <property type="protein sequence ID" value="GFO24562.1"/>
    <property type="molecule type" value="Genomic_DNA"/>
</dbReference>
<comment type="caution">
    <text evidence="3">The sequence shown here is derived from an EMBL/GenBank/DDBJ whole genome shotgun (WGS) entry which is preliminary data.</text>
</comment>
<dbReference type="PANTHER" id="PTHR21564:SF5">
    <property type="entry name" value="SCRIBBLER, ISOFORM J"/>
    <property type="match status" value="1"/>
</dbReference>
<feature type="compositionally biased region" description="Polar residues" evidence="1">
    <location>
        <begin position="729"/>
        <end position="738"/>
    </location>
</feature>
<feature type="compositionally biased region" description="Low complexity" evidence="1">
    <location>
        <begin position="1043"/>
        <end position="1078"/>
    </location>
</feature>
<dbReference type="PANTHER" id="PTHR21564">
    <property type="entry name" value="BRAKELESS PROTEIN"/>
    <property type="match status" value="1"/>
</dbReference>
<feature type="region of interest" description="Disordered" evidence="1">
    <location>
        <begin position="1"/>
        <end position="113"/>
    </location>
</feature>
<reference evidence="3 4" key="1">
    <citation type="journal article" date="2021" name="Elife">
        <title>Chloroplast acquisition without the gene transfer in kleptoplastic sea slugs, Plakobranchus ocellatus.</title>
        <authorList>
            <person name="Maeda T."/>
            <person name="Takahashi S."/>
            <person name="Yoshida T."/>
            <person name="Shimamura S."/>
            <person name="Takaki Y."/>
            <person name="Nagai Y."/>
            <person name="Toyoda A."/>
            <person name="Suzuki Y."/>
            <person name="Arimoto A."/>
            <person name="Ishii H."/>
            <person name="Satoh N."/>
            <person name="Nishiyama T."/>
            <person name="Hasebe M."/>
            <person name="Maruyama T."/>
            <person name="Minagawa J."/>
            <person name="Obokata J."/>
            <person name="Shigenobu S."/>
        </authorList>
    </citation>
    <scope>NUCLEOTIDE SEQUENCE [LARGE SCALE GENOMIC DNA]</scope>
</reference>
<dbReference type="InterPro" id="IPR040010">
    <property type="entry name" value="ZN608/ZN609"/>
</dbReference>
<dbReference type="GO" id="GO:0006357">
    <property type="term" value="P:regulation of transcription by RNA polymerase II"/>
    <property type="evidence" value="ECO:0007669"/>
    <property type="project" value="TreeGrafter"/>
</dbReference>
<name>A0AAV4BZN3_9GAST</name>
<keyword evidence="4" id="KW-1185">Reference proteome</keyword>
<evidence type="ECO:0000313" key="3">
    <source>
        <dbReference type="EMBL" id="GFO24562.1"/>
    </source>
</evidence>
<protein>
    <submittedName>
        <fullName evidence="3">Zinc finger protein</fullName>
    </submittedName>
</protein>
<feature type="region of interest" description="Disordered" evidence="1">
    <location>
        <begin position="133"/>
        <end position="241"/>
    </location>
</feature>
<feature type="domain" description="C2H2-type" evidence="2">
    <location>
        <begin position="113"/>
        <end position="136"/>
    </location>
</feature>
<feature type="compositionally biased region" description="Basic and acidic residues" evidence="1">
    <location>
        <begin position="73"/>
        <end position="84"/>
    </location>
</feature>
<dbReference type="Proteomes" id="UP000735302">
    <property type="component" value="Unassembled WGS sequence"/>
</dbReference>
<feature type="compositionally biased region" description="Low complexity" evidence="1">
    <location>
        <begin position="1222"/>
        <end position="1256"/>
    </location>
</feature>
<feature type="compositionally biased region" description="Polar residues" evidence="1">
    <location>
        <begin position="538"/>
        <end position="550"/>
    </location>
</feature>
<organism evidence="3 4">
    <name type="scientific">Plakobranchus ocellatus</name>
    <dbReference type="NCBI Taxonomy" id="259542"/>
    <lineage>
        <taxon>Eukaryota</taxon>
        <taxon>Metazoa</taxon>
        <taxon>Spiralia</taxon>
        <taxon>Lophotrochozoa</taxon>
        <taxon>Mollusca</taxon>
        <taxon>Gastropoda</taxon>
        <taxon>Heterobranchia</taxon>
        <taxon>Euthyneura</taxon>
        <taxon>Panpulmonata</taxon>
        <taxon>Sacoglossa</taxon>
        <taxon>Placobranchoidea</taxon>
        <taxon>Plakobranchidae</taxon>
        <taxon>Plakobranchus</taxon>
    </lineage>
</organism>
<feature type="region of interest" description="Disordered" evidence="1">
    <location>
        <begin position="469"/>
        <end position="550"/>
    </location>
</feature>
<dbReference type="GO" id="GO:0005634">
    <property type="term" value="C:nucleus"/>
    <property type="evidence" value="ECO:0007669"/>
    <property type="project" value="TreeGrafter"/>
</dbReference>
<feature type="compositionally biased region" description="Polar residues" evidence="1">
    <location>
        <begin position="1018"/>
        <end position="1039"/>
    </location>
</feature>
<feature type="compositionally biased region" description="Low complexity" evidence="1">
    <location>
        <begin position="716"/>
        <end position="727"/>
    </location>
</feature>
<feature type="compositionally biased region" description="Polar residues" evidence="1">
    <location>
        <begin position="610"/>
        <end position="620"/>
    </location>
</feature>
<feature type="region of interest" description="Disordered" evidence="1">
    <location>
        <begin position="952"/>
        <end position="973"/>
    </location>
</feature>